<dbReference type="OrthoDB" id="586691at2759"/>
<reference evidence="1 2" key="1">
    <citation type="journal article" date="2015" name="Genome Biol. Evol.">
        <title>Phylogenomic analyses indicate that early fungi evolved digesting cell walls of algal ancestors of land plants.</title>
        <authorList>
            <person name="Chang Y."/>
            <person name="Wang S."/>
            <person name="Sekimoto S."/>
            <person name="Aerts A.L."/>
            <person name="Choi C."/>
            <person name="Clum A."/>
            <person name="LaButti K.M."/>
            <person name="Lindquist E.A."/>
            <person name="Yee Ngan C."/>
            <person name="Ohm R.A."/>
            <person name="Salamov A.A."/>
            <person name="Grigoriev I.V."/>
            <person name="Spatafora J.W."/>
            <person name="Berbee M.L."/>
        </authorList>
    </citation>
    <scope>NUCLEOTIDE SEQUENCE [LARGE SCALE GENOMIC DNA]</scope>
    <source>
        <strain evidence="1 2">NRRL 28638</strain>
    </source>
</reference>
<dbReference type="Gene3D" id="3.80.10.10">
    <property type="entry name" value="Ribonuclease Inhibitor"/>
    <property type="match status" value="1"/>
</dbReference>
<name>A0A137P016_CONC2</name>
<dbReference type="Proteomes" id="UP000070444">
    <property type="component" value="Unassembled WGS sequence"/>
</dbReference>
<sequence>MKNNKLKFDSKTIANSALVSPHNVIDALKSSHILKNIFKQSEGASLKNLSLVSKKWNKLAKPYLKSKITLYRNNVWVTNPNGRANQPNIREEAELCIEENRKYSDLIKDFKLWADLPLNLTLDFFTTFTNLTKLEIFNLRLYQVNILTALRPLESLEELIFTKVNITHYVPFRQVQREDPKLVNLPSSLKILKFKYLHTDGDPKIFIQLINTHSKLKEFEADSIISSYGIINGILKPYPTLEKFSYQTSNENISDKLLSFIESNPQLKVFYLSCNSLNGYFLSKILQDLDSLTHLNLVKGCLDSKSKPLIQTMFNSPTALKYLNLNWDSLPSNVIDSILLNSPKLENLSLHLPEDFDHWINIIKLRCSRLKKLKYEFSTNLNLSNYEILENSKNLIEVAFNSDIKYKSESTLIELHFVNLHPIAINLDYFQLFSNLLFIKISLVKYLYKNNINKIEEYFKQIEEFDIEVIDGEYFVEVNLTKKINYC</sequence>
<accession>A0A137P016</accession>
<gene>
    <name evidence="1" type="ORF">CONCODRAFT_9350</name>
</gene>
<proteinExistence type="predicted"/>
<dbReference type="EMBL" id="KQ964577">
    <property type="protein sequence ID" value="KXN68420.1"/>
    <property type="molecule type" value="Genomic_DNA"/>
</dbReference>
<dbReference type="InterPro" id="IPR032675">
    <property type="entry name" value="LRR_dom_sf"/>
</dbReference>
<evidence type="ECO:0008006" key="3">
    <source>
        <dbReference type="Google" id="ProtNLM"/>
    </source>
</evidence>
<dbReference type="SUPFAM" id="SSF52047">
    <property type="entry name" value="RNI-like"/>
    <property type="match status" value="2"/>
</dbReference>
<dbReference type="AlphaFoldDB" id="A0A137P016"/>
<keyword evidence="2" id="KW-1185">Reference proteome</keyword>
<organism evidence="1 2">
    <name type="scientific">Conidiobolus coronatus (strain ATCC 28846 / CBS 209.66 / NRRL 28638)</name>
    <name type="common">Delacroixia coronata</name>
    <dbReference type="NCBI Taxonomy" id="796925"/>
    <lineage>
        <taxon>Eukaryota</taxon>
        <taxon>Fungi</taxon>
        <taxon>Fungi incertae sedis</taxon>
        <taxon>Zoopagomycota</taxon>
        <taxon>Entomophthoromycotina</taxon>
        <taxon>Entomophthoromycetes</taxon>
        <taxon>Entomophthorales</taxon>
        <taxon>Ancylistaceae</taxon>
        <taxon>Conidiobolus</taxon>
    </lineage>
</organism>
<evidence type="ECO:0000313" key="2">
    <source>
        <dbReference type="Proteomes" id="UP000070444"/>
    </source>
</evidence>
<evidence type="ECO:0000313" key="1">
    <source>
        <dbReference type="EMBL" id="KXN68420.1"/>
    </source>
</evidence>
<protein>
    <recommendedName>
        <fullName evidence="3">F-box domain-containing protein</fullName>
    </recommendedName>
</protein>